<dbReference type="InterPro" id="IPR000182">
    <property type="entry name" value="GNAT_dom"/>
</dbReference>
<dbReference type="GO" id="GO:0006526">
    <property type="term" value="P:L-arginine biosynthetic process"/>
    <property type="evidence" value="ECO:0007669"/>
    <property type="project" value="InterPro"/>
</dbReference>
<evidence type="ECO:0000256" key="1">
    <source>
        <dbReference type="ARBA" id="ARBA00022679"/>
    </source>
</evidence>
<evidence type="ECO:0000313" key="5">
    <source>
        <dbReference type="EMBL" id="QKS56392.1"/>
    </source>
</evidence>
<protein>
    <submittedName>
        <fullName evidence="4 5">N-acetyltransferase</fullName>
    </submittedName>
</protein>
<evidence type="ECO:0000256" key="2">
    <source>
        <dbReference type="ARBA" id="ARBA00023315"/>
    </source>
</evidence>
<dbReference type="PANTHER" id="PTHR30602:SF12">
    <property type="entry name" value="AMINO-ACID ACETYLTRANSFERASE NAGS1, CHLOROPLASTIC-RELATED"/>
    <property type="match status" value="1"/>
</dbReference>
<dbReference type="OrthoDB" id="9793138at2"/>
<evidence type="ECO:0000313" key="4">
    <source>
        <dbReference type="EMBL" id="PYE47478.1"/>
    </source>
</evidence>
<organism evidence="4 6">
    <name type="scientific">Paenibacillus barcinonensis</name>
    <dbReference type="NCBI Taxonomy" id="198119"/>
    <lineage>
        <taxon>Bacteria</taxon>
        <taxon>Bacillati</taxon>
        <taxon>Bacillota</taxon>
        <taxon>Bacilli</taxon>
        <taxon>Bacillales</taxon>
        <taxon>Paenibacillaceae</taxon>
        <taxon>Paenibacillus</taxon>
    </lineage>
</organism>
<dbReference type="AlphaFoldDB" id="A0A2V4VZE3"/>
<dbReference type="GO" id="GO:0004042">
    <property type="term" value="F:L-glutamate N-acetyltransferase activity"/>
    <property type="evidence" value="ECO:0007669"/>
    <property type="project" value="InterPro"/>
</dbReference>
<keyword evidence="1 4" id="KW-0808">Transferase</keyword>
<sequence length="156" mass="17438">MSVICRKAVPEDVEPLFEMIKGYAERGIMLPRSREVLHRQLEHFIVAEVDGAVVGCGSLCRLGSDLVEVRSLGISEGYKGLGIGSRLLDRLVEEAERQQIPKVMALTYEVSFFLKNGFAVVEKEIFPEKVWTDCVHCSKQNCCDEIAVLKELHVSA</sequence>
<dbReference type="Proteomes" id="UP000247790">
    <property type="component" value="Unassembled WGS sequence"/>
</dbReference>
<dbReference type="NCBIfam" id="NF005840">
    <property type="entry name" value="PRK07757.1"/>
    <property type="match status" value="1"/>
</dbReference>
<accession>A0A2V4VZE3</accession>
<dbReference type="Gene3D" id="3.40.630.30">
    <property type="match status" value="1"/>
</dbReference>
<dbReference type="PANTHER" id="PTHR30602">
    <property type="entry name" value="AMINO-ACID ACETYLTRANSFERASE"/>
    <property type="match status" value="1"/>
</dbReference>
<evidence type="ECO:0000259" key="3">
    <source>
        <dbReference type="PROSITE" id="PS51186"/>
    </source>
</evidence>
<reference evidence="4 6" key="1">
    <citation type="submission" date="2018-06" db="EMBL/GenBank/DDBJ databases">
        <title>Genomic Encyclopedia of Type Strains, Phase III (KMG-III): the genomes of soil and plant-associated and newly described type strains.</title>
        <authorList>
            <person name="Whitman W."/>
        </authorList>
    </citation>
    <scope>NUCLEOTIDE SEQUENCE [LARGE SCALE GENOMIC DNA]</scope>
    <source>
        <strain evidence="4 6">CECT 7022</strain>
    </source>
</reference>
<keyword evidence="7" id="KW-1185">Reference proteome</keyword>
<dbReference type="Proteomes" id="UP000509327">
    <property type="component" value="Chromosome"/>
</dbReference>
<dbReference type="InterPro" id="IPR016181">
    <property type="entry name" value="Acyl_CoA_acyltransferase"/>
</dbReference>
<dbReference type="InterPro" id="IPR010167">
    <property type="entry name" value="NH2A_AcTrfase"/>
</dbReference>
<dbReference type="RefSeq" id="WP_110898017.1">
    <property type="nucleotide sequence ID" value="NZ_CP054614.1"/>
</dbReference>
<dbReference type="Pfam" id="PF00583">
    <property type="entry name" value="Acetyltransf_1"/>
    <property type="match status" value="1"/>
</dbReference>
<keyword evidence="2" id="KW-0012">Acyltransferase</keyword>
<evidence type="ECO:0000313" key="7">
    <source>
        <dbReference type="Proteomes" id="UP000509327"/>
    </source>
</evidence>
<dbReference type="GO" id="GO:0005737">
    <property type="term" value="C:cytoplasm"/>
    <property type="evidence" value="ECO:0007669"/>
    <property type="project" value="InterPro"/>
</dbReference>
<proteinExistence type="predicted"/>
<gene>
    <name evidence="4" type="ORF">DFQ00_11371</name>
    <name evidence="5" type="ORF">HUB98_08600</name>
</gene>
<dbReference type="SUPFAM" id="SSF55729">
    <property type="entry name" value="Acyl-CoA N-acyltransferases (Nat)"/>
    <property type="match status" value="1"/>
</dbReference>
<evidence type="ECO:0000313" key="6">
    <source>
        <dbReference type="Proteomes" id="UP000247790"/>
    </source>
</evidence>
<name>A0A2V4VZE3_PAEBA</name>
<dbReference type="PROSITE" id="PS51186">
    <property type="entry name" value="GNAT"/>
    <property type="match status" value="1"/>
</dbReference>
<dbReference type="CDD" id="cd04301">
    <property type="entry name" value="NAT_SF"/>
    <property type="match status" value="1"/>
</dbReference>
<dbReference type="EMBL" id="CP054614">
    <property type="protein sequence ID" value="QKS56392.1"/>
    <property type="molecule type" value="Genomic_DNA"/>
</dbReference>
<reference evidence="5 7" key="2">
    <citation type="submission" date="2020-06" db="EMBL/GenBank/DDBJ databases">
        <title>Complete genome of Paenibacillus barcinonensis KACC11450.</title>
        <authorList>
            <person name="Kim M."/>
            <person name="Park Y.-J."/>
            <person name="Shin J.-H."/>
        </authorList>
    </citation>
    <scope>NUCLEOTIDE SEQUENCE [LARGE SCALE GENOMIC DNA]</scope>
    <source>
        <strain evidence="5 7">KACC11450</strain>
    </source>
</reference>
<dbReference type="EMBL" id="QJSW01000013">
    <property type="protein sequence ID" value="PYE47478.1"/>
    <property type="molecule type" value="Genomic_DNA"/>
</dbReference>
<feature type="domain" description="N-acetyltransferase" evidence="3">
    <location>
        <begin position="3"/>
        <end position="155"/>
    </location>
</feature>